<dbReference type="KEGG" id="sge:DWG14_05126"/>
<dbReference type="GO" id="GO:0022857">
    <property type="term" value="F:transmembrane transporter activity"/>
    <property type="evidence" value="ECO:0007669"/>
    <property type="project" value="TreeGrafter"/>
</dbReference>
<dbReference type="InterPro" id="IPR003439">
    <property type="entry name" value="ABC_transporter-like_ATP-bd"/>
</dbReference>
<feature type="domain" description="ABC transporter" evidence="12">
    <location>
        <begin position="51"/>
        <end position="277"/>
    </location>
</feature>
<keyword evidence="6 11" id="KW-0067">ATP-binding</keyword>
<comment type="subcellular location">
    <subcellularLocation>
        <location evidence="11">Cell membrane</location>
        <topology evidence="11">Peripheral membrane protein</topology>
        <orientation evidence="11">Cytoplasmic side</orientation>
    </subcellularLocation>
</comment>
<dbReference type="AlphaFoldDB" id="A0AAI8L4J5"/>
<keyword evidence="3 11" id="KW-1003">Cell membrane</keyword>
<evidence type="ECO:0000256" key="5">
    <source>
        <dbReference type="ARBA" id="ARBA00022741"/>
    </source>
</evidence>
<comment type="function">
    <text evidence="9">Part of the ABC transporter FtsEX involved in cellular division. Has ATPase activity.</text>
</comment>
<dbReference type="InterPro" id="IPR015854">
    <property type="entry name" value="ABC_transpr_LolD-like"/>
</dbReference>
<evidence type="ECO:0000256" key="6">
    <source>
        <dbReference type="ARBA" id="ARBA00022840"/>
    </source>
</evidence>
<dbReference type="GO" id="GO:0051301">
    <property type="term" value="P:cell division"/>
    <property type="evidence" value="ECO:0007669"/>
    <property type="project" value="UniProtKB-UniRule"/>
</dbReference>
<evidence type="ECO:0000313" key="13">
    <source>
        <dbReference type="EMBL" id="AYC40853.1"/>
    </source>
</evidence>
<dbReference type="SUPFAM" id="SSF52540">
    <property type="entry name" value="P-loop containing nucleoside triphosphate hydrolases"/>
    <property type="match status" value="1"/>
</dbReference>
<dbReference type="PANTHER" id="PTHR24220:SF470">
    <property type="entry name" value="CELL DIVISION ATP-BINDING PROTEIN FTSE"/>
    <property type="match status" value="1"/>
</dbReference>
<evidence type="ECO:0000256" key="11">
    <source>
        <dbReference type="RuleBase" id="RU365094"/>
    </source>
</evidence>
<proteinExistence type="inferred from homology"/>
<protein>
    <recommendedName>
        <fullName evidence="2 11">Cell division ATP-binding protein FtsE</fullName>
    </recommendedName>
</protein>
<dbReference type="InterPro" id="IPR017871">
    <property type="entry name" value="ABC_transporter-like_CS"/>
</dbReference>
<comment type="similarity">
    <text evidence="1 11">Belongs to the ABC transporter superfamily.</text>
</comment>
<accession>A0AAI8L4J5</accession>
<keyword evidence="7 11" id="KW-0472">Membrane</keyword>
<evidence type="ECO:0000256" key="4">
    <source>
        <dbReference type="ARBA" id="ARBA00022618"/>
    </source>
</evidence>
<dbReference type="GO" id="GO:0016887">
    <property type="term" value="F:ATP hydrolysis activity"/>
    <property type="evidence" value="ECO:0007669"/>
    <property type="project" value="InterPro"/>
</dbReference>
<name>A0AAI8L4J5_9ACTN</name>
<dbReference type="InterPro" id="IPR003593">
    <property type="entry name" value="AAA+_ATPase"/>
</dbReference>
<keyword evidence="4 11" id="KW-0132">Cell division</keyword>
<dbReference type="PANTHER" id="PTHR24220">
    <property type="entry name" value="IMPORT ATP-BINDING PROTEIN"/>
    <property type="match status" value="1"/>
</dbReference>
<evidence type="ECO:0000313" key="14">
    <source>
        <dbReference type="Proteomes" id="UP000265765"/>
    </source>
</evidence>
<reference evidence="13 14" key="1">
    <citation type="submission" date="2018-09" db="EMBL/GenBank/DDBJ databases">
        <title>Production of Trimethoprim by Streptomyces sp. 3E-1.</title>
        <authorList>
            <person name="Kang H.J."/>
            <person name="Kim S.B."/>
        </authorList>
    </citation>
    <scope>NUCLEOTIDE SEQUENCE [LARGE SCALE GENOMIC DNA]</scope>
    <source>
        <strain evidence="13 14">3E-1</strain>
    </source>
</reference>
<evidence type="ECO:0000259" key="12">
    <source>
        <dbReference type="PROSITE" id="PS50893"/>
    </source>
</evidence>
<comment type="subunit">
    <text evidence="10 11">Homodimer. Forms a membrane-associated complex with FtsX.</text>
</comment>
<dbReference type="Pfam" id="PF00005">
    <property type="entry name" value="ABC_tran"/>
    <property type="match status" value="1"/>
</dbReference>
<keyword evidence="5 11" id="KW-0547">Nucleotide-binding</keyword>
<evidence type="ECO:0000256" key="3">
    <source>
        <dbReference type="ARBA" id="ARBA00022475"/>
    </source>
</evidence>
<dbReference type="Proteomes" id="UP000265765">
    <property type="component" value="Chromosome"/>
</dbReference>
<dbReference type="InterPro" id="IPR027417">
    <property type="entry name" value="P-loop_NTPase"/>
</dbReference>
<dbReference type="PROSITE" id="PS50893">
    <property type="entry name" value="ABC_TRANSPORTER_2"/>
    <property type="match status" value="1"/>
</dbReference>
<dbReference type="SMART" id="SM00382">
    <property type="entry name" value="AAA"/>
    <property type="match status" value="1"/>
</dbReference>
<dbReference type="Gene3D" id="3.40.50.300">
    <property type="entry name" value="P-loop containing nucleotide triphosphate hydrolases"/>
    <property type="match status" value="1"/>
</dbReference>
<dbReference type="FunFam" id="3.40.50.300:FF:000056">
    <property type="entry name" value="Cell division ATP-binding protein FtsE"/>
    <property type="match status" value="1"/>
</dbReference>
<dbReference type="EMBL" id="CP032427">
    <property type="protein sequence ID" value="AYC40853.1"/>
    <property type="molecule type" value="Genomic_DNA"/>
</dbReference>
<dbReference type="NCBIfam" id="TIGR02673">
    <property type="entry name" value="FtsE"/>
    <property type="match status" value="1"/>
</dbReference>
<organism evidence="13 14">
    <name type="scientific">Streptomyces griseorubiginosus</name>
    <dbReference type="NCBI Taxonomy" id="67304"/>
    <lineage>
        <taxon>Bacteria</taxon>
        <taxon>Bacillati</taxon>
        <taxon>Actinomycetota</taxon>
        <taxon>Actinomycetes</taxon>
        <taxon>Kitasatosporales</taxon>
        <taxon>Streptomycetaceae</taxon>
        <taxon>Streptomyces</taxon>
    </lineage>
</organism>
<evidence type="ECO:0000256" key="10">
    <source>
        <dbReference type="ARBA" id="ARBA00063837"/>
    </source>
</evidence>
<evidence type="ECO:0000256" key="1">
    <source>
        <dbReference type="ARBA" id="ARBA00005417"/>
    </source>
</evidence>
<dbReference type="PROSITE" id="PS00211">
    <property type="entry name" value="ABC_TRANSPORTER_1"/>
    <property type="match status" value="1"/>
</dbReference>
<gene>
    <name evidence="11 13" type="primary">ftsE</name>
    <name evidence="13" type="ORF">DWG14_05126</name>
</gene>
<evidence type="ECO:0000256" key="7">
    <source>
        <dbReference type="ARBA" id="ARBA00023136"/>
    </source>
</evidence>
<sequence>MAACGLGKRGIPGRYKTVQPIRNPNRRLRSHTRFAYGHAHLPPAYRGASVIRFDNVSKVYPKQTRPALRDVSLEVEKGEFVFLVGSSGSGKSTFLRLVLREERTSQGQVHVLGKDLARLSNWKVPQMRRQLGTVFQDFRLLPNKTVAENVAFAQEVIGKSRGEIRKSVPQVLDLVGLGGKEDRMPGELSGGEQQRVAIARAFVNRPKLLIADEPTGNLDPQTSVGIMKLLDRINRTGTTVLMATHDQNIVDQMRKRVIELEKGRLVRDQARGVYGYQH</sequence>
<dbReference type="GO" id="GO:0005886">
    <property type="term" value="C:plasma membrane"/>
    <property type="evidence" value="ECO:0007669"/>
    <property type="project" value="UniProtKB-SubCell"/>
</dbReference>
<dbReference type="InterPro" id="IPR005286">
    <property type="entry name" value="Cell_div_FtsE"/>
</dbReference>
<keyword evidence="8 11" id="KW-0131">Cell cycle</keyword>
<evidence type="ECO:0000256" key="2">
    <source>
        <dbReference type="ARBA" id="ARBA00020019"/>
    </source>
</evidence>
<evidence type="ECO:0000256" key="9">
    <source>
        <dbReference type="ARBA" id="ARBA00054718"/>
    </source>
</evidence>
<evidence type="ECO:0000256" key="8">
    <source>
        <dbReference type="ARBA" id="ARBA00023306"/>
    </source>
</evidence>
<dbReference type="GO" id="GO:0005524">
    <property type="term" value="F:ATP binding"/>
    <property type="evidence" value="ECO:0007669"/>
    <property type="project" value="UniProtKB-UniRule"/>
</dbReference>